<protein>
    <submittedName>
        <fullName evidence="1">Uncharacterized protein</fullName>
    </submittedName>
</protein>
<accession>A0ABQ9FZR3</accession>
<dbReference type="Proteomes" id="UP001159363">
    <property type="component" value="Chromosome 16"/>
</dbReference>
<gene>
    <name evidence="1" type="ORF">PR048_033241</name>
</gene>
<comment type="caution">
    <text evidence="1">The sequence shown here is derived from an EMBL/GenBank/DDBJ whole genome shotgun (WGS) entry which is preliminary data.</text>
</comment>
<sequence length="175" mass="19248">MQLLGGFSRGSLVSPPLHSGTAPCPSRFTHVGGSQDLVTARLPPRRTGFNPRPGDRIFASAGRCRWSAGFLRDLPFPPPLHSGTDPYSLQSPSLLRAAQISSLAHVEDTWSNARTRRQMKYDELRHMERDLCSYSAMPSYRRRITQHSVIAGLVEGIPACWGSSIACLDCGNRLS</sequence>
<organism evidence="1 2">
    <name type="scientific">Dryococelus australis</name>
    <dbReference type="NCBI Taxonomy" id="614101"/>
    <lineage>
        <taxon>Eukaryota</taxon>
        <taxon>Metazoa</taxon>
        <taxon>Ecdysozoa</taxon>
        <taxon>Arthropoda</taxon>
        <taxon>Hexapoda</taxon>
        <taxon>Insecta</taxon>
        <taxon>Pterygota</taxon>
        <taxon>Neoptera</taxon>
        <taxon>Polyneoptera</taxon>
        <taxon>Phasmatodea</taxon>
        <taxon>Verophasmatodea</taxon>
        <taxon>Anareolatae</taxon>
        <taxon>Phasmatidae</taxon>
        <taxon>Eurycanthinae</taxon>
        <taxon>Dryococelus</taxon>
    </lineage>
</organism>
<name>A0ABQ9FZR3_9NEOP</name>
<evidence type="ECO:0000313" key="1">
    <source>
        <dbReference type="EMBL" id="KAJ8865720.1"/>
    </source>
</evidence>
<keyword evidence="2" id="KW-1185">Reference proteome</keyword>
<reference evidence="1 2" key="1">
    <citation type="submission" date="2023-02" db="EMBL/GenBank/DDBJ databases">
        <title>LHISI_Scaffold_Assembly.</title>
        <authorList>
            <person name="Stuart O.P."/>
            <person name="Cleave R."/>
            <person name="Magrath M.J.L."/>
            <person name="Mikheyev A.S."/>
        </authorList>
    </citation>
    <scope>NUCLEOTIDE SEQUENCE [LARGE SCALE GENOMIC DNA]</scope>
    <source>
        <strain evidence="1">Daus_M_001</strain>
        <tissue evidence="1">Leg muscle</tissue>
    </source>
</reference>
<evidence type="ECO:0000313" key="2">
    <source>
        <dbReference type="Proteomes" id="UP001159363"/>
    </source>
</evidence>
<proteinExistence type="predicted"/>
<dbReference type="EMBL" id="JARBHB010000017">
    <property type="protein sequence ID" value="KAJ8865720.1"/>
    <property type="molecule type" value="Genomic_DNA"/>
</dbReference>